<accession>A0ABC8IND4</accession>
<keyword evidence="3 6" id="KW-0732">Signal</keyword>
<keyword evidence="5" id="KW-0472">Membrane</keyword>
<dbReference type="AlphaFoldDB" id="A0ABC8IND4"/>
<name>A0ABC8IND4_ERUVS</name>
<dbReference type="Pfam" id="PF12819">
    <property type="entry name" value="Malectin_like"/>
    <property type="match status" value="1"/>
</dbReference>
<evidence type="ECO:0000256" key="3">
    <source>
        <dbReference type="ARBA" id="ARBA00022729"/>
    </source>
</evidence>
<dbReference type="PANTHER" id="PTHR45631">
    <property type="entry name" value="OS07G0107800 PROTEIN-RELATED"/>
    <property type="match status" value="1"/>
</dbReference>
<feature type="domain" description="Malectin-like" evidence="7">
    <location>
        <begin position="36"/>
        <end position="223"/>
    </location>
</feature>
<sequence length="244" mass="28279">MEKHPRALRLCAFICITFFSVLHLVEAQDQKGFISLDCGLSPNEPPFNDSKTGLTYSTDDGFVQTGKTGKIQKELAVEATYRKIYWTLRYFPDGKRNCYTLNVTEGTSYLITALFVYGNYDGLNMYPRFDLHLGPNFWETIDMSFWTKGTFQEIIYKTTSKFLQVCLVKTGPSNPMISSLELRPLNNNTYNNTQSVSLRNLRRHYFSTAKHNLRYQSCPFDSIKFKIWFMGKLSQLEQNLELIV</sequence>
<organism evidence="8 9">
    <name type="scientific">Eruca vesicaria subsp. sativa</name>
    <name type="common">Garden rocket</name>
    <name type="synonym">Eruca sativa</name>
    <dbReference type="NCBI Taxonomy" id="29727"/>
    <lineage>
        <taxon>Eukaryota</taxon>
        <taxon>Viridiplantae</taxon>
        <taxon>Streptophyta</taxon>
        <taxon>Embryophyta</taxon>
        <taxon>Tracheophyta</taxon>
        <taxon>Spermatophyta</taxon>
        <taxon>Magnoliopsida</taxon>
        <taxon>eudicotyledons</taxon>
        <taxon>Gunneridae</taxon>
        <taxon>Pentapetalae</taxon>
        <taxon>rosids</taxon>
        <taxon>malvids</taxon>
        <taxon>Brassicales</taxon>
        <taxon>Brassicaceae</taxon>
        <taxon>Brassiceae</taxon>
        <taxon>Eruca</taxon>
    </lineage>
</organism>
<protein>
    <recommendedName>
        <fullName evidence="7">Malectin-like domain-containing protein</fullName>
    </recommendedName>
</protein>
<dbReference type="GO" id="GO:0016020">
    <property type="term" value="C:membrane"/>
    <property type="evidence" value="ECO:0007669"/>
    <property type="project" value="UniProtKB-SubCell"/>
</dbReference>
<evidence type="ECO:0000256" key="2">
    <source>
        <dbReference type="ARBA" id="ARBA00022692"/>
    </source>
</evidence>
<feature type="chain" id="PRO_5044863981" description="Malectin-like domain-containing protein" evidence="6">
    <location>
        <begin position="28"/>
        <end position="244"/>
    </location>
</feature>
<dbReference type="EMBL" id="CAKOAT010003337">
    <property type="protein sequence ID" value="CAH8282898.1"/>
    <property type="molecule type" value="Genomic_DNA"/>
</dbReference>
<dbReference type="InterPro" id="IPR024788">
    <property type="entry name" value="Malectin-like_Carb-bd_dom"/>
</dbReference>
<evidence type="ECO:0000313" key="8">
    <source>
        <dbReference type="EMBL" id="CAH8282898.1"/>
    </source>
</evidence>
<proteinExistence type="predicted"/>
<dbReference type="Proteomes" id="UP001642260">
    <property type="component" value="Unassembled WGS sequence"/>
</dbReference>
<comment type="caution">
    <text evidence="8">The sequence shown here is derived from an EMBL/GenBank/DDBJ whole genome shotgun (WGS) entry which is preliminary data.</text>
</comment>
<keyword evidence="4" id="KW-1133">Transmembrane helix</keyword>
<keyword evidence="9" id="KW-1185">Reference proteome</keyword>
<evidence type="ECO:0000256" key="5">
    <source>
        <dbReference type="ARBA" id="ARBA00023136"/>
    </source>
</evidence>
<comment type="subcellular location">
    <subcellularLocation>
        <location evidence="1">Membrane</location>
        <topology evidence="1">Single-pass membrane protein</topology>
    </subcellularLocation>
</comment>
<keyword evidence="2" id="KW-0812">Transmembrane</keyword>
<evidence type="ECO:0000313" key="9">
    <source>
        <dbReference type="Proteomes" id="UP001642260"/>
    </source>
</evidence>
<evidence type="ECO:0000256" key="6">
    <source>
        <dbReference type="SAM" id="SignalP"/>
    </source>
</evidence>
<feature type="signal peptide" evidence="6">
    <location>
        <begin position="1"/>
        <end position="27"/>
    </location>
</feature>
<dbReference type="PANTHER" id="PTHR45631:SF59">
    <property type="entry name" value="PROTEIN KINASE DOMAIN-CONTAINING PROTEIN"/>
    <property type="match status" value="1"/>
</dbReference>
<reference evidence="8 9" key="1">
    <citation type="submission" date="2022-03" db="EMBL/GenBank/DDBJ databases">
        <authorList>
            <person name="Macdonald S."/>
            <person name="Ahmed S."/>
            <person name="Newling K."/>
        </authorList>
    </citation>
    <scope>NUCLEOTIDE SEQUENCE [LARGE SCALE GENOMIC DNA]</scope>
</reference>
<evidence type="ECO:0000259" key="7">
    <source>
        <dbReference type="Pfam" id="PF12819"/>
    </source>
</evidence>
<gene>
    <name evidence="8" type="ORF">ERUC_LOCUS504</name>
</gene>
<evidence type="ECO:0000256" key="1">
    <source>
        <dbReference type="ARBA" id="ARBA00004167"/>
    </source>
</evidence>
<evidence type="ECO:0000256" key="4">
    <source>
        <dbReference type="ARBA" id="ARBA00022989"/>
    </source>
</evidence>